<comment type="subunit">
    <text evidence="1">Monomer.</text>
</comment>
<dbReference type="AlphaFoldDB" id="A0A3P3VM89"/>
<evidence type="ECO:0000256" key="1">
    <source>
        <dbReference type="ARBA" id="ARBA00011245"/>
    </source>
</evidence>
<dbReference type="CDD" id="cd16325">
    <property type="entry name" value="LolA"/>
    <property type="match status" value="1"/>
</dbReference>
<protein>
    <submittedName>
        <fullName evidence="5">Outer membrane lipoprotein carrier protein LolA</fullName>
    </submittedName>
</protein>
<dbReference type="Gene3D" id="2.50.20.10">
    <property type="entry name" value="Lipoprotein localisation LolA/LolB/LppX"/>
    <property type="match status" value="1"/>
</dbReference>
<keyword evidence="4" id="KW-0653">Protein transport</keyword>
<dbReference type="Pfam" id="PF03548">
    <property type="entry name" value="LolA"/>
    <property type="match status" value="1"/>
</dbReference>
<accession>A0A3P3VM89</accession>
<keyword evidence="6" id="KW-1185">Reference proteome</keyword>
<dbReference type="SUPFAM" id="SSF89392">
    <property type="entry name" value="Prokaryotic lipoproteins and lipoprotein localization factors"/>
    <property type="match status" value="1"/>
</dbReference>
<dbReference type="InterPro" id="IPR029046">
    <property type="entry name" value="LolA/LolB/LppX"/>
</dbReference>
<evidence type="ECO:0000256" key="3">
    <source>
        <dbReference type="ARBA" id="ARBA00022729"/>
    </source>
</evidence>
<dbReference type="InterPro" id="IPR004564">
    <property type="entry name" value="OM_lipoprot_carrier_LolA-like"/>
</dbReference>
<dbReference type="EMBL" id="QWEZ01000002">
    <property type="protein sequence ID" value="RRJ82776.1"/>
    <property type="molecule type" value="Genomic_DNA"/>
</dbReference>
<dbReference type="GO" id="GO:0015031">
    <property type="term" value="P:protein transport"/>
    <property type="evidence" value="ECO:0007669"/>
    <property type="project" value="UniProtKB-KW"/>
</dbReference>
<dbReference type="Proteomes" id="UP000280792">
    <property type="component" value="Unassembled WGS sequence"/>
</dbReference>
<gene>
    <name evidence="5" type="ORF">D0544_13045</name>
</gene>
<organism evidence="5 6">
    <name type="scientific">Aestuariirhabdus litorea</name>
    <dbReference type="NCBI Taxonomy" id="2528527"/>
    <lineage>
        <taxon>Bacteria</taxon>
        <taxon>Pseudomonadati</taxon>
        <taxon>Pseudomonadota</taxon>
        <taxon>Gammaproteobacteria</taxon>
        <taxon>Oceanospirillales</taxon>
        <taxon>Aestuariirhabdaceae</taxon>
        <taxon>Aestuariirhabdus</taxon>
    </lineage>
</organism>
<evidence type="ECO:0000313" key="6">
    <source>
        <dbReference type="Proteomes" id="UP000280792"/>
    </source>
</evidence>
<evidence type="ECO:0000256" key="2">
    <source>
        <dbReference type="ARBA" id="ARBA00022448"/>
    </source>
</evidence>
<reference evidence="5 6" key="2">
    <citation type="submission" date="2018-12" db="EMBL/GenBank/DDBJ databases">
        <title>Simiduia agarivorans gen. nov., sp. nov., a marine, agarolytic bacterium isolated from shallow coastal water from Keelung, Taiwan.</title>
        <authorList>
            <person name="Shieh W.Y."/>
        </authorList>
    </citation>
    <scope>NUCLEOTIDE SEQUENCE [LARGE SCALE GENOMIC DNA]</scope>
    <source>
        <strain evidence="5 6">GTF-13</strain>
    </source>
</reference>
<sequence>MPALTGDSAATRKERPVTTCFRTLASLLLLICVSTQGDSLIGGGGYGAGDPRGLQSSPLLRSLQEARTLRGQFTQSRTLPSLSSPLLSEGRFVLSREQGLLWLQQSPFTTRLVFSDQLMIQQVGDKLPTVLTREKDPVPFYFATLFRALLSGDWRSLQRDFQVSRTEQGLLLRPIQRQLRNAISEVRIEGQAQLERLTLVEKRGGGVEIEFRDLRGDTSPLTAEEQRLFRPLR</sequence>
<keyword evidence="3" id="KW-0732">Signal</keyword>
<keyword evidence="2" id="KW-0813">Transport</keyword>
<reference evidence="5 6" key="1">
    <citation type="submission" date="2018-08" db="EMBL/GenBank/DDBJ databases">
        <authorList>
            <person name="Khan S.A."/>
        </authorList>
    </citation>
    <scope>NUCLEOTIDE SEQUENCE [LARGE SCALE GENOMIC DNA]</scope>
    <source>
        <strain evidence="5 6">GTF-13</strain>
    </source>
</reference>
<keyword evidence="5" id="KW-0449">Lipoprotein</keyword>
<evidence type="ECO:0000256" key="4">
    <source>
        <dbReference type="ARBA" id="ARBA00022927"/>
    </source>
</evidence>
<comment type="caution">
    <text evidence="5">The sequence shown here is derived from an EMBL/GenBank/DDBJ whole genome shotgun (WGS) entry which is preliminary data.</text>
</comment>
<name>A0A3P3VM89_9GAMM</name>
<evidence type="ECO:0000313" key="5">
    <source>
        <dbReference type="EMBL" id="RRJ82776.1"/>
    </source>
</evidence>
<proteinExistence type="predicted"/>